<dbReference type="GeneID" id="9623905"/>
<dbReference type="eggNOG" id="KOG1021">
    <property type="taxonomic scope" value="Eukaryota"/>
</dbReference>
<dbReference type="FunCoup" id="D8TRR6">
    <property type="interactions" value="143"/>
</dbReference>
<dbReference type="PROSITE" id="PS01186">
    <property type="entry name" value="EGF_2"/>
    <property type="match status" value="2"/>
</dbReference>
<sequence length="855" mass="95918">MSQESTLKLVVSFLIFLTIRCRVGTGRSIGIFRRTTLSEQNLNPGEGAFVTSYQAGSVAAIQGKYDHDILHAQSSNKGGRGFRGRSEGHSPCLLTRGSWCKDYFRQERVPWKPGPRGSKDCPKTKWGPCNGVGNCHYDIGVCQCPAGWKGAACDEPEKRPCTNGHKAADGPIDVILSSIGPDGMDLDLMADGWSASRCGGFCDDDRASCWCPANTTFGRKPPPPDSPPWVRYSQLGRVIMEACKPGLVRGKDGVLQKNNWGNAGISIDDLLGEKSWCNAETIDAVPKHILGACAGGFRGCQSDSLHGVFCDIVSEDVCLNQCTGHGECDGGYCRCHPGWYGHECARKKAGEELEPGLEDAKPWLKPVVMPVVAAALQPPNSEGAAGTGSAVGEQHTPGRMRPLIYIYDMPPEFTSRMHQYKNVHEHCSYRRFIPSNRTELYADTYSVEAYFHEVLSISPHRTFDPEEADFFYVPVYYTCWMWPINGWADMPFYGAPTSWHRYSNAANLWLKAKTWIQSNFPFWDRRGGRDHIWMTNHDEGACYMPTEIYQTSIMLTHWGRMDLNHTSNTAYRPDNYSDGITWKGVLDGKDVKTLYQGHPCYDPRKDLVIPAFKTPDHFSQSPLLGSWPRQRDILLYLRGDVGKHREPNYSRGIRQKLYKLAVDNEWAKKHRIFIGEQFEIQGSYGEHLSRSLFCAVVPGDGYSPRFEDAVLHGCLPLIIVDNTHVLFESIIDVDSFSLRISEAALNEYLPHLLTAISPDQIARMQRRLSLVWHRFAYGHGPLVHAAMRGIAQRNLRVQDDIKLQMPEGHKEVPPEHPYQPVHNFPVYNDAFATVLQWLHSRIPDTRGPEASPGSA</sequence>
<dbReference type="RefSeq" id="XP_002949321.1">
    <property type="nucleotide sequence ID" value="XM_002949275.1"/>
</dbReference>
<dbReference type="PROSITE" id="PS50026">
    <property type="entry name" value="EGF_3"/>
    <property type="match status" value="1"/>
</dbReference>
<name>D8TRR6_VOLCA</name>
<dbReference type="STRING" id="3068.D8TRR6"/>
<dbReference type="InterPro" id="IPR000742">
    <property type="entry name" value="EGF"/>
</dbReference>
<feature type="chain" id="PRO_5003123807" evidence="5">
    <location>
        <begin position="27"/>
        <end position="855"/>
    </location>
</feature>
<dbReference type="PROSITE" id="PS00022">
    <property type="entry name" value="EGF_1"/>
    <property type="match status" value="2"/>
</dbReference>
<evidence type="ECO:0000313" key="8">
    <source>
        <dbReference type="Proteomes" id="UP000001058"/>
    </source>
</evidence>
<feature type="disulfide bond" evidence="4">
    <location>
        <begin position="144"/>
        <end position="153"/>
    </location>
</feature>
<dbReference type="InParanoid" id="D8TRR6"/>
<keyword evidence="5" id="KW-0732">Signal</keyword>
<feature type="signal peptide" evidence="5">
    <location>
        <begin position="1"/>
        <end position="26"/>
    </location>
</feature>
<comment type="subcellular location">
    <subcellularLocation>
        <location evidence="1">Golgi apparatus membrane</location>
        <topology evidence="1">Single-pass type II membrane protein</topology>
    </subcellularLocation>
</comment>
<evidence type="ECO:0000256" key="4">
    <source>
        <dbReference type="PROSITE-ProRule" id="PRU00076"/>
    </source>
</evidence>
<evidence type="ECO:0000256" key="1">
    <source>
        <dbReference type="ARBA" id="ARBA00004323"/>
    </source>
</evidence>
<keyword evidence="4" id="KW-0245">EGF-like domain</keyword>
<organism evidence="8">
    <name type="scientific">Volvox carteri f. nagariensis</name>
    <dbReference type="NCBI Taxonomy" id="3068"/>
    <lineage>
        <taxon>Eukaryota</taxon>
        <taxon>Viridiplantae</taxon>
        <taxon>Chlorophyta</taxon>
        <taxon>core chlorophytes</taxon>
        <taxon>Chlorophyceae</taxon>
        <taxon>CS clade</taxon>
        <taxon>Chlamydomonadales</taxon>
        <taxon>Volvocaceae</taxon>
        <taxon>Volvox</taxon>
    </lineage>
</organism>
<gene>
    <name evidence="7" type="primary">elg4</name>
    <name evidence="7" type="ORF">VOLCADRAFT_104264</name>
</gene>
<protein>
    <submittedName>
        <fullName evidence="7">Acetylglucosaminyltransferase</fullName>
    </submittedName>
</protein>
<dbReference type="InterPro" id="IPR040911">
    <property type="entry name" value="Exostosin_GT47"/>
</dbReference>
<reference evidence="7 8" key="1">
    <citation type="journal article" date="2010" name="Science">
        <title>Genomic analysis of organismal complexity in the multicellular green alga Volvox carteri.</title>
        <authorList>
            <person name="Prochnik S.E."/>
            <person name="Umen J."/>
            <person name="Nedelcu A.M."/>
            <person name="Hallmann A."/>
            <person name="Miller S.M."/>
            <person name="Nishii I."/>
            <person name="Ferris P."/>
            <person name="Kuo A."/>
            <person name="Mitros T."/>
            <person name="Fritz-Laylin L.K."/>
            <person name="Hellsten U."/>
            <person name="Chapman J."/>
            <person name="Simakov O."/>
            <person name="Rensing S.A."/>
            <person name="Terry A."/>
            <person name="Pangilinan J."/>
            <person name="Kapitonov V."/>
            <person name="Jurka J."/>
            <person name="Salamov A."/>
            <person name="Shapiro H."/>
            <person name="Schmutz J."/>
            <person name="Grimwood J."/>
            <person name="Lindquist E."/>
            <person name="Lucas S."/>
            <person name="Grigoriev I.V."/>
            <person name="Schmitt R."/>
            <person name="Kirk D."/>
            <person name="Rokhsar D.S."/>
        </authorList>
    </citation>
    <scope>NUCLEOTIDE SEQUENCE [LARGE SCALE GENOMIC DNA]</scope>
    <source>
        <strain evidence="8">f. Nagariensis / Eve</strain>
    </source>
</reference>
<evidence type="ECO:0000256" key="2">
    <source>
        <dbReference type="ARBA" id="ARBA00010271"/>
    </source>
</evidence>
<dbReference type="SMART" id="SM00181">
    <property type="entry name" value="EGF"/>
    <property type="match status" value="2"/>
</dbReference>
<dbReference type="GO" id="GO:0000139">
    <property type="term" value="C:Golgi membrane"/>
    <property type="evidence" value="ECO:0007669"/>
    <property type="project" value="UniProtKB-SubCell"/>
</dbReference>
<dbReference type="KEGG" id="vcn:VOLCADRAFT_104264"/>
<dbReference type="EMBL" id="GL378334">
    <property type="protein sequence ID" value="EFJ49814.1"/>
    <property type="molecule type" value="Genomic_DNA"/>
</dbReference>
<evidence type="ECO:0000256" key="3">
    <source>
        <dbReference type="ARBA" id="ARBA00023034"/>
    </source>
</evidence>
<evidence type="ECO:0000256" key="5">
    <source>
        <dbReference type="SAM" id="SignalP"/>
    </source>
</evidence>
<dbReference type="Proteomes" id="UP000001058">
    <property type="component" value="Unassembled WGS sequence"/>
</dbReference>
<dbReference type="PANTHER" id="PTHR11062:SF268">
    <property type="entry name" value="FAMILY PROTEIN, PUTATIVE, EXPRESSED-RELATED"/>
    <property type="match status" value="1"/>
</dbReference>
<keyword evidence="8" id="KW-1185">Reference proteome</keyword>
<keyword evidence="3" id="KW-0333">Golgi apparatus</keyword>
<evidence type="ECO:0000259" key="6">
    <source>
        <dbReference type="PROSITE" id="PS50026"/>
    </source>
</evidence>
<dbReference type="Pfam" id="PF03016">
    <property type="entry name" value="Exostosin_GT47"/>
    <property type="match status" value="1"/>
</dbReference>
<dbReference type="PANTHER" id="PTHR11062">
    <property type="entry name" value="EXOSTOSIN HEPARAN SULFATE GLYCOSYLTRANSFERASE -RELATED"/>
    <property type="match status" value="1"/>
</dbReference>
<keyword evidence="4" id="KW-1015">Disulfide bond</keyword>
<comment type="caution">
    <text evidence="4">Lacks conserved residue(s) required for the propagation of feature annotation.</text>
</comment>
<evidence type="ECO:0000313" key="7">
    <source>
        <dbReference type="EMBL" id="EFJ49814.1"/>
    </source>
</evidence>
<comment type="similarity">
    <text evidence="2">Belongs to the glycosyltransferase 47 family.</text>
</comment>
<feature type="domain" description="EGF-like" evidence="6">
    <location>
        <begin position="117"/>
        <end position="154"/>
    </location>
</feature>
<accession>D8TRR6</accession>
<keyword evidence="7" id="KW-0808">Transferase</keyword>
<proteinExistence type="inferred from homology"/>
<dbReference type="OrthoDB" id="1924787at2759"/>
<dbReference type="AlphaFoldDB" id="D8TRR6"/>
<dbReference type="InterPro" id="IPR004263">
    <property type="entry name" value="Exostosin"/>
</dbReference>
<dbReference type="GO" id="GO:0016757">
    <property type="term" value="F:glycosyltransferase activity"/>
    <property type="evidence" value="ECO:0007669"/>
    <property type="project" value="InterPro"/>
</dbReference>